<protein>
    <submittedName>
        <fullName evidence="1">Uncharacterized protein</fullName>
    </submittedName>
</protein>
<dbReference type="RefSeq" id="WP_302928288.1">
    <property type="nucleotide sequence ID" value="NZ_JAJEPW010000011.1"/>
</dbReference>
<reference evidence="1" key="1">
    <citation type="submission" date="2021-10" db="EMBL/GenBank/DDBJ databases">
        <title>Anaerobic single-cell dispensing facilitates the cultivation of human gut bacteria.</title>
        <authorList>
            <person name="Afrizal A."/>
        </authorList>
    </citation>
    <scope>NUCLEOTIDE SEQUENCE</scope>
    <source>
        <strain evidence="1">CLA-AA-H272</strain>
    </source>
</reference>
<accession>A0AAE3AAG6</accession>
<dbReference type="Proteomes" id="UP001199319">
    <property type="component" value="Unassembled WGS sequence"/>
</dbReference>
<evidence type="ECO:0000313" key="1">
    <source>
        <dbReference type="EMBL" id="MCC2128986.1"/>
    </source>
</evidence>
<keyword evidence="2" id="KW-1185">Reference proteome</keyword>
<dbReference type="EMBL" id="JAJEPW010000011">
    <property type="protein sequence ID" value="MCC2128986.1"/>
    <property type="molecule type" value="Genomic_DNA"/>
</dbReference>
<name>A0AAE3AAG6_9FIRM</name>
<proteinExistence type="predicted"/>
<sequence length="105" mass="11793">MDVQRAKELLTVLADGVDPLTGEVLPDNHVCNKGEIVRALHCAVEELSRRRKKPLPENNGKPWTEELDDELSRLFDGGMKKKDLCTHFGRTSGAIESRLERLGKL</sequence>
<gene>
    <name evidence="1" type="ORF">LKD37_05550</name>
</gene>
<evidence type="ECO:0000313" key="2">
    <source>
        <dbReference type="Proteomes" id="UP001199319"/>
    </source>
</evidence>
<comment type="caution">
    <text evidence="1">The sequence shown here is derived from an EMBL/GenBank/DDBJ whole genome shotgun (WGS) entry which is preliminary data.</text>
</comment>
<organism evidence="1 2">
    <name type="scientific">Brotocaccenecus cirricatena</name>
    <dbReference type="NCBI Taxonomy" id="3064195"/>
    <lineage>
        <taxon>Bacteria</taxon>
        <taxon>Bacillati</taxon>
        <taxon>Bacillota</taxon>
        <taxon>Clostridia</taxon>
        <taxon>Eubacteriales</taxon>
        <taxon>Oscillospiraceae</taxon>
        <taxon>Brotocaccenecus</taxon>
    </lineage>
</organism>
<dbReference type="AlphaFoldDB" id="A0AAE3AAG6"/>